<dbReference type="KEGG" id="cms:CMS3027"/>
<sequence length="38" mass="4360">MAEGAVLEPDWWSTRAQARLYVEELQENDFPAAPSSMY</sequence>
<name>B0RD04_CLASE</name>
<protein>
    <submittedName>
        <fullName evidence="1">Uncharacterized protein</fullName>
    </submittedName>
</protein>
<dbReference type="Proteomes" id="UP000001318">
    <property type="component" value="Chromosome"/>
</dbReference>
<evidence type="ECO:0000313" key="2">
    <source>
        <dbReference type="Proteomes" id="UP000001318"/>
    </source>
</evidence>
<dbReference type="EMBL" id="AM849034">
    <property type="protein sequence ID" value="CAQ03097.1"/>
    <property type="molecule type" value="Genomic_DNA"/>
</dbReference>
<reference evidence="1 2" key="1">
    <citation type="journal article" date="2008" name="J. Bacteriol.">
        <title>Genome of the actinomycete plant pathogen Clavibacter michiganensis subsp. sepedonicus suggests recent niche adaptation.</title>
        <authorList>
            <person name="Bentley S.D."/>
            <person name="Corton C."/>
            <person name="Brown S.E."/>
            <person name="Barron A."/>
            <person name="Clark L."/>
            <person name="Doggett J."/>
            <person name="Harris B."/>
            <person name="Ormond D."/>
            <person name="Quail M.A."/>
            <person name="May G."/>
            <person name="Francis D."/>
            <person name="Knudson D."/>
            <person name="Parkhill J."/>
            <person name="Ishimaru C.A."/>
        </authorList>
    </citation>
    <scope>NUCLEOTIDE SEQUENCE [LARGE SCALE GENOMIC DNA]</scope>
    <source>
        <strain evidence="2">ATCC 33113 / DSM 20744 / JCM 9667 / LMG 2889 / ICMP 2535 / C-1</strain>
    </source>
</reference>
<evidence type="ECO:0000313" key="1">
    <source>
        <dbReference type="EMBL" id="CAQ03097.1"/>
    </source>
</evidence>
<dbReference type="HOGENOM" id="CLU_3326377_0_0_11"/>
<keyword evidence="2" id="KW-1185">Reference proteome</keyword>
<organism evidence="1 2">
    <name type="scientific">Clavibacter sepedonicus</name>
    <name type="common">Clavibacter michiganensis subsp. sepedonicus</name>
    <dbReference type="NCBI Taxonomy" id="31964"/>
    <lineage>
        <taxon>Bacteria</taxon>
        <taxon>Bacillati</taxon>
        <taxon>Actinomycetota</taxon>
        <taxon>Actinomycetes</taxon>
        <taxon>Micrococcales</taxon>
        <taxon>Microbacteriaceae</taxon>
        <taxon>Clavibacter</taxon>
    </lineage>
</organism>
<proteinExistence type="predicted"/>
<dbReference type="AlphaFoldDB" id="B0RD04"/>
<gene>
    <name evidence="1" type="ordered locus">CMS3027</name>
</gene>
<accession>B0RD04</accession>